<accession>A0A370WTQ5</accession>
<evidence type="ECO:0000256" key="5">
    <source>
        <dbReference type="ARBA" id="ARBA00022741"/>
    </source>
</evidence>
<keyword evidence="6 10" id="KW-0418">Kinase</keyword>
<dbReference type="PANTHER" id="PTHR41523">
    <property type="entry name" value="TWO-COMPONENT SYSTEM SENSOR PROTEIN"/>
    <property type="match status" value="1"/>
</dbReference>
<dbReference type="SUPFAM" id="SSF69118">
    <property type="entry name" value="AhpD-like"/>
    <property type="match status" value="1"/>
</dbReference>
<evidence type="ECO:0000256" key="4">
    <source>
        <dbReference type="ARBA" id="ARBA00022679"/>
    </source>
</evidence>
<evidence type="ECO:0000256" key="1">
    <source>
        <dbReference type="ARBA" id="ARBA00000085"/>
    </source>
</evidence>
<keyword evidence="5" id="KW-0547">Nucleotide-binding</keyword>
<reference evidence="10 11" key="1">
    <citation type="submission" date="2018-07" db="EMBL/GenBank/DDBJ databases">
        <title>Dyella monticola sp. nov. and Dyella psychrodurans sp. nov. isolated from monsoon evergreen broad-leaved forest soil of Dinghu Mountain, China.</title>
        <authorList>
            <person name="Gao Z."/>
            <person name="Qiu L."/>
        </authorList>
    </citation>
    <scope>NUCLEOTIDE SEQUENCE [LARGE SCALE GENOMIC DNA]</scope>
    <source>
        <strain evidence="10 11">4G-K06</strain>
    </source>
</reference>
<comment type="catalytic activity">
    <reaction evidence="1">
        <text>ATP + protein L-histidine = ADP + protein N-phospho-L-histidine.</text>
        <dbReference type="EC" id="2.7.13.3"/>
    </reaction>
</comment>
<dbReference type="EMBL" id="QRBE01000012">
    <property type="protein sequence ID" value="RDS79503.1"/>
    <property type="molecule type" value="Genomic_DNA"/>
</dbReference>
<evidence type="ECO:0000256" key="6">
    <source>
        <dbReference type="ARBA" id="ARBA00022777"/>
    </source>
</evidence>
<dbReference type="GO" id="GO:0005524">
    <property type="term" value="F:ATP binding"/>
    <property type="evidence" value="ECO:0007669"/>
    <property type="project" value="UniProtKB-KW"/>
</dbReference>
<dbReference type="PANTHER" id="PTHR41523:SF7">
    <property type="entry name" value="HISTIDINE KINASE"/>
    <property type="match status" value="1"/>
</dbReference>
<evidence type="ECO:0000256" key="8">
    <source>
        <dbReference type="SAM" id="MobiDB-lite"/>
    </source>
</evidence>
<gene>
    <name evidence="10" type="ORF">DWU98_17035</name>
</gene>
<evidence type="ECO:0000259" key="9">
    <source>
        <dbReference type="SMART" id="SM00911"/>
    </source>
</evidence>
<dbReference type="GO" id="GO:0004673">
    <property type="term" value="F:protein histidine kinase activity"/>
    <property type="evidence" value="ECO:0007669"/>
    <property type="project" value="UniProtKB-EC"/>
</dbReference>
<comment type="caution">
    <text evidence="10">The sequence shown here is derived from an EMBL/GenBank/DDBJ whole genome shotgun (WGS) entry which is preliminary data.</text>
</comment>
<feature type="region of interest" description="Disordered" evidence="8">
    <location>
        <begin position="1"/>
        <end position="21"/>
    </location>
</feature>
<keyword evidence="4" id="KW-0808">Transferase</keyword>
<evidence type="ECO:0000313" key="10">
    <source>
        <dbReference type="EMBL" id="RDS79503.1"/>
    </source>
</evidence>
<keyword evidence="11" id="KW-1185">Reference proteome</keyword>
<sequence>MWRAPINARRHAASSNSIMRKTSPPALKLMRRPDDLMALHRRSIAAALHRTVRVLMPGTPRHAGSLPVDAATEKPLLLRERLRTALTPQRLILSSASQRENRFQHAVRARMGVLPHFFDTIAAAPGLTEQLWQHTRGAYLDNPLPTLFKERLFVHLSRFCEVRYCIVRHAGFLLGKGYPAGDASAVTHTVEQVIALVNRPVPNAARLEVSLARLEAHMKPVPIPAPGTSDEEDLFDALTIIFLVPARSAQARAAVRRAVGDGHFEYMSALLAFIRTAHYWTETHPDLTYETDMIKLMAQRQDLARVLLDTADAEWLHTGDALRETLTGQLQVLNTELQHRTRNLLSVIQVIFERTRSKHTVLDDFADIFASRLHAISRVQTHLSRLVRGDKVTFDGLLRAELAAHAVSHQQITLDGPDGVRLRSSTLQTFALAIHELAVNAVKYGALSCSTAHLTVRWNVEHTDDPSPMLHVHWQETGVTLPSLSDTSQPGYGRELIEHALVYQLKAKTHYELTPDGVCCSIAVPILTCPT</sequence>
<evidence type="ECO:0000256" key="7">
    <source>
        <dbReference type="ARBA" id="ARBA00022840"/>
    </source>
</evidence>
<dbReference type="InterPro" id="IPR029032">
    <property type="entry name" value="AhpD-like"/>
</dbReference>
<feature type="domain" description="Signal transduction histidine kinase HWE region" evidence="9">
    <location>
        <begin position="336"/>
        <end position="418"/>
    </location>
</feature>
<dbReference type="Pfam" id="PF07536">
    <property type="entry name" value="HWE_HK"/>
    <property type="match status" value="1"/>
</dbReference>
<name>A0A370WTQ5_9GAMM</name>
<keyword evidence="7" id="KW-0067">ATP-binding</keyword>
<protein>
    <recommendedName>
        <fullName evidence="2">histidine kinase</fullName>
        <ecNumber evidence="2">2.7.13.3</ecNumber>
    </recommendedName>
</protein>
<dbReference type="Gene3D" id="3.30.565.10">
    <property type="entry name" value="Histidine kinase-like ATPase, C-terminal domain"/>
    <property type="match status" value="1"/>
</dbReference>
<dbReference type="Gene3D" id="1.20.1290.10">
    <property type="entry name" value="AhpD-like"/>
    <property type="match status" value="1"/>
</dbReference>
<evidence type="ECO:0000256" key="3">
    <source>
        <dbReference type="ARBA" id="ARBA00022553"/>
    </source>
</evidence>
<dbReference type="SMART" id="SM00911">
    <property type="entry name" value="HWE_HK"/>
    <property type="match status" value="1"/>
</dbReference>
<evidence type="ECO:0000256" key="2">
    <source>
        <dbReference type="ARBA" id="ARBA00012438"/>
    </source>
</evidence>
<keyword evidence="3" id="KW-0597">Phosphoprotein</keyword>
<dbReference type="Proteomes" id="UP000254258">
    <property type="component" value="Unassembled WGS sequence"/>
</dbReference>
<organism evidence="10 11">
    <name type="scientific">Dyella monticola</name>
    <dbReference type="NCBI Taxonomy" id="1927958"/>
    <lineage>
        <taxon>Bacteria</taxon>
        <taxon>Pseudomonadati</taxon>
        <taxon>Pseudomonadota</taxon>
        <taxon>Gammaproteobacteria</taxon>
        <taxon>Lysobacterales</taxon>
        <taxon>Rhodanobacteraceae</taxon>
        <taxon>Dyella</taxon>
    </lineage>
</organism>
<evidence type="ECO:0000313" key="11">
    <source>
        <dbReference type="Proteomes" id="UP000254258"/>
    </source>
</evidence>
<proteinExistence type="predicted"/>
<dbReference type="AlphaFoldDB" id="A0A370WTQ5"/>
<dbReference type="InterPro" id="IPR036890">
    <property type="entry name" value="HATPase_C_sf"/>
</dbReference>
<dbReference type="EC" id="2.7.13.3" evidence="2"/>
<dbReference type="InterPro" id="IPR011102">
    <property type="entry name" value="Sig_transdc_His_kinase_HWE"/>
</dbReference>